<protein>
    <recommendedName>
        <fullName evidence="6">Deacetylase sirtuin-type domain-containing protein</fullName>
    </recommendedName>
</protein>
<dbReference type="GO" id="GO:0070403">
    <property type="term" value="F:NAD+ binding"/>
    <property type="evidence" value="ECO:0007669"/>
    <property type="project" value="InterPro"/>
</dbReference>
<feature type="binding site" evidence="4">
    <location>
        <position position="274"/>
    </location>
    <ligand>
        <name>Zn(2+)</name>
        <dbReference type="ChEBI" id="CHEBI:29105"/>
    </ligand>
</feature>
<dbReference type="InterPro" id="IPR029035">
    <property type="entry name" value="DHS-like_NAD/FAD-binding_dom"/>
</dbReference>
<keyword evidence="2" id="KW-0808">Transferase</keyword>
<dbReference type="PROSITE" id="PS50305">
    <property type="entry name" value="SIRTUIN"/>
    <property type="match status" value="1"/>
</dbReference>
<dbReference type="SUPFAM" id="SSF52467">
    <property type="entry name" value="DHS-like NAD/FAD-binding domain"/>
    <property type="match status" value="1"/>
</dbReference>
<dbReference type="AlphaFoldDB" id="A0A6V8HKK0"/>
<organism evidence="7 8">
    <name type="scientific">Talaromyces pinophilus</name>
    <name type="common">Penicillium pinophilum</name>
    <dbReference type="NCBI Taxonomy" id="128442"/>
    <lineage>
        <taxon>Eukaryota</taxon>
        <taxon>Fungi</taxon>
        <taxon>Dikarya</taxon>
        <taxon>Ascomycota</taxon>
        <taxon>Pezizomycotina</taxon>
        <taxon>Eurotiomycetes</taxon>
        <taxon>Eurotiomycetidae</taxon>
        <taxon>Eurotiales</taxon>
        <taxon>Trichocomaceae</taxon>
        <taxon>Talaromyces</taxon>
        <taxon>Talaromyces sect. Talaromyces</taxon>
    </lineage>
</organism>
<evidence type="ECO:0000259" key="6">
    <source>
        <dbReference type="PROSITE" id="PS50305"/>
    </source>
</evidence>
<comment type="similarity">
    <text evidence="1">Belongs to the sirtuin family. Class I subfamily.</text>
</comment>
<dbReference type="PANTHER" id="PTHR47651:SF17">
    <property type="entry name" value="DEACETYLASE SIRTUIN-TYPE DOMAIN-CONTAINING PROTEIN"/>
    <property type="match status" value="1"/>
</dbReference>
<keyword evidence="3" id="KW-0520">NAD</keyword>
<evidence type="ECO:0000313" key="7">
    <source>
        <dbReference type="EMBL" id="GAM41434.1"/>
    </source>
</evidence>
<evidence type="ECO:0000256" key="4">
    <source>
        <dbReference type="PROSITE-ProRule" id="PRU00236"/>
    </source>
</evidence>
<dbReference type="InterPro" id="IPR026591">
    <property type="entry name" value="Sirtuin_cat_small_dom_sf"/>
</dbReference>
<feature type="region of interest" description="Disordered" evidence="5">
    <location>
        <begin position="553"/>
        <end position="572"/>
    </location>
</feature>
<dbReference type="Pfam" id="PF02146">
    <property type="entry name" value="SIR2"/>
    <property type="match status" value="1"/>
</dbReference>
<dbReference type="EMBL" id="DF933838">
    <property type="protein sequence ID" value="GAM41434.1"/>
    <property type="molecule type" value="Genomic_DNA"/>
</dbReference>
<feature type="compositionally biased region" description="Pro residues" evidence="5">
    <location>
        <begin position="37"/>
        <end position="53"/>
    </location>
</feature>
<keyword evidence="8" id="KW-1185">Reference proteome</keyword>
<feature type="active site" description="Proton acceptor" evidence="4">
    <location>
        <position position="241"/>
    </location>
</feature>
<evidence type="ECO:0000256" key="3">
    <source>
        <dbReference type="ARBA" id="ARBA00023027"/>
    </source>
</evidence>
<dbReference type="Gene3D" id="3.30.1600.10">
    <property type="entry name" value="SIR2/SIRT2 'Small Domain"/>
    <property type="match status" value="1"/>
</dbReference>
<reference evidence="8" key="1">
    <citation type="journal article" date="2015" name="Genome Announc.">
        <title>Draft genome sequence of Talaromyces cellulolyticus strain Y-94, a source of lignocellulosic biomass-degrading enzymes.</title>
        <authorList>
            <person name="Fujii T."/>
            <person name="Koike H."/>
            <person name="Sawayama S."/>
            <person name="Yano S."/>
            <person name="Inoue H."/>
        </authorList>
    </citation>
    <scope>NUCLEOTIDE SEQUENCE [LARGE SCALE GENOMIC DNA]</scope>
    <source>
        <strain evidence="8">Y-94</strain>
    </source>
</reference>
<accession>A0A6V8HKK0</accession>
<dbReference type="PANTHER" id="PTHR47651">
    <property type="entry name" value="NAD-DEPENDENT HISTONE DEACETYLASE HST4"/>
    <property type="match status" value="1"/>
</dbReference>
<keyword evidence="4" id="KW-0479">Metal-binding</keyword>
<feature type="region of interest" description="Disordered" evidence="5">
    <location>
        <begin position="1"/>
        <end position="94"/>
    </location>
</feature>
<feature type="compositionally biased region" description="Low complexity" evidence="5">
    <location>
        <begin position="20"/>
        <end position="36"/>
    </location>
</feature>
<feature type="binding site" evidence="4">
    <location>
        <position position="271"/>
    </location>
    <ligand>
        <name>Zn(2+)</name>
        <dbReference type="ChEBI" id="CHEBI:29105"/>
    </ligand>
</feature>
<evidence type="ECO:0000256" key="5">
    <source>
        <dbReference type="SAM" id="MobiDB-lite"/>
    </source>
</evidence>
<evidence type="ECO:0000313" key="8">
    <source>
        <dbReference type="Proteomes" id="UP000053095"/>
    </source>
</evidence>
<feature type="domain" description="Deacetylase sirtuin-type" evidence="6">
    <location>
        <begin position="97"/>
        <end position="414"/>
    </location>
</feature>
<dbReference type="Gene3D" id="3.40.50.1220">
    <property type="entry name" value="TPP-binding domain"/>
    <property type="match status" value="1"/>
</dbReference>
<evidence type="ECO:0000256" key="1">
    <source>
        <dbReference type="ARBA" id="ARBA00006924"/>
    </source>
</evidence>
<dbReference type="InterPro" id="IPR026590">
    <property type="entry name" value="Ssirtuin_cat_dom"/>
</dbReference>
<gene>
    <name evidence="7" type="ORF">TCE0_042f14552</name>
</gene>
<dbReference type="Proteomes" id="UP000053095">
    <property type="component" value="Unassembled WGS sequence"/>
</dbReference>
<name>A0A6V8HKK0_TALPI</name>
<keyword evidence="4" id="KW-0862">Zinc</keyword>
<dbReference type="InterPro" id="IPR003000">
    <property type="entry name" value="Sirtuin"/>
</dbReference>
<sequence length="572" mass="62796">MADTSSLPTLPMAMDHESSDYSYISDSSGISDLSSPPDSPQPPSECYPTPPPTQDDQEERAHATSSQDRPAKKKRRVGPPPRSTQHLDLTNPERLPYADQLPQIKLLTKTLREHRKIIVIAGAGISTSAGIPDFRSADGLFKSVQRKHNLKASGKLLFDAAVYRDDSLTASFHEMVRTLSQEAADTKPTAFHHMLARMAQDNRLARLYTQNIDCIETSLRPLITQVPLPPKAPWPTCIQLHGSLDKMVCQKCRYLAEFDRNLFDGPEAPACPACTETDDLRTTTGQRSHGVGKMRPRIVLYNEHNPDEEAIAAVMNSDIRSRPDTVIVVGTSLKIPGVRRLVKSLCKVVRGKPKGIAMWINNEPPVGKEFEDCWDLVVKGNCEEVARLAGLKQWDDNTPQIFDEINDLDLERAKREHSVSVVVHTPKKIRKTDAGILTPISNNDESGNELPHKNSKQPLANPASKGKNLLDVLAASKSDNKKKPPTKKPTAKKPASAPKKTARSTKEQSAKITKSFTVSKSAKAAKGGKGAKAMNTLQPNILFPGLVKNNDAKAPETISPKSVPKDMVALMN</sequence>
<feature type="region of interest" description="Disordered" evidence="5">
    <location>
        <begin position="434"/>
        <end position="531"/>
    </location>
</feature>
<evidence type="ECO:0000256" key="2">
    <source>
        <dbReference type="ARBA" id="ARBA00022679"/>
    </source>
</evidence>
<dbReference type="GO" id="GO:0016740">
    <property type="term" value="F:transferase activity"/>
    <property type="evidence" value="ECO:0007669"/>
    <property type="project" value="UniProtKB-KW"/>
</dbReference>
<proteinExistence type="inferred from homology"/>
<feature type="binding site" evidence="4">
    <location>
        <position position="249"/>
    </location>
    <ligand>
        <name>Zn(2+)</name>
        <dbReference type="ChEBI" id="CHEBI:29105"/>
    </ligand>
</feature>
<dbReference type="GO" id="GO:0046872">
    <property type="term" value="F:metal ion binding"/>
    <property type="evidence" value="ECO:0007669"/>
    <property type="project" value="UniProtKB-KW"/>
</dbReference>
<feature type="binding site" evidence="4">
    <location>
        <position position="252"/>
    </location>
    <ligand>
        <name>Zn(2+)</name>
        <dbReference type="ChEBI" id="CHEBI:29105"/>
    </ligand>
</feature>
<comment type="caution">
    <text evidence="7">The sequence shown here is derived from an EMBL/GenBank/DDBJ whole genome shotgun (WGS) entry which is preliminary data.</text>
</comment>